<feature type="transmembrane region" description="Helical" evidence="1">
    <location>
        <begin position="21"/>
        <end position="37"/>
    </location>
</feature>
<feature type="transmembrane region" description="Helical" evidence="1">
    <location>
        <begin position="147"/>
        <end position="169"/>
    </location>
</feature>
<accession>A0ABS4KDM6</accession>
<dbReference type="InterPro" id="IPR025699">
    <property type="entry name" value="ABC2_memb-like"/>
</dbReference>
<evidence type="ECO:0000313" key="3">
    <source>
        <dbReference type="Proteomes" id="UP001519306"/>
    </source>
</evidence>
<proteinExistence type="predicted"/>
<keyword evidence="1" id="KW-1133">Transmembrane helix</keyword>
<dbReference type="Proteomes" id="UP001519306">
    <property type="component" value="Unassembled WGS sequence"/>
</dbReference>
<feature type="transmembrane region" description="Helical" evidence="1">
    <location>
        <begin position="85"/>
        <end position="106"/>
    </location>
</feature>
<keyword evidence="3" id="KW-1185">Reference proteome</keyword>
<protein>
    <submittedName>
        <fullName evidence="2">Small-conductance mechanosensitive channel</fullName>
    </submittedName>
</protein>
<organism evidence="2 3">
    <name type="scientific">Peptoniphilus stercorisuis</name>
    <dbReference type="NCBI Taxonomy" id="1436965"/>
    <lineage>
        <taxon>Bacteria</taxon>
        <taxon>Bacillati</taxon>
        <taxon>Bacillota</taxon>
        <taxon>Tissierellia</taxon>
        <taxon>Tissierellales</taxon>
        <taxon>Peptoniphilaceae</taxon>
        <taxon>Peptoniphilus</taxon>
    </lineage>
</organism>
<dbReference type="Pfam" id="PF13346">
    <property type="entry name" value="ABC2_membrane_5"/>
    <property type="match status" value="1"/>
</dbReference>
<keyword evidence="1" id="KW-0472">Membrane</keyword>
<dbReference type="EMBL" id="JAGGLJ010000014">
    <property type="protein sequence ID" value="MBP2025862.1"/>
    <property type="molecule type" value="Genomic_DNA"/>
</dbReference>
<evidence type="ECO:0000256" key="1">
    <source>
        <dbReference type="SAM" id="Phobius"/>
    </source>
</evidence>
<gene>
    <name evidence="2" type="ORF">J2Z71_001411</name>
</gene>
<feature type="transmembrane region" description="Helical" evidence="1">
    <location>
        <begin position="43"/>
        <end position="59"/>
    </location>
</feature>
<reference evidence="2 3" key="1">
    <citation type="submission" date="2021-03" db="EMBL/GenBank/DDBJ databases">
        <title>Genomic Encyclopedia of Type Strains, Phase IV (KMG-IV): sequencing the most valuable type-strain genomes for metagenomic binning, comparative biology and taxonomic classification.</title>
        <authorList>
            <person name="Goeker M."/>
        </authorList>
    </citation>
    <scope>NUCLEOTIDE SEQUENCE [LARGE SCALE GENOMIC DNA]</scope>
    <source>
        <strain evidence="2 3">DSM 27563</strain>
    </source>
</reference>
<name>A0ABS4KDM6_9FIRM</name>
<feature type="transmembrane region" description="Helical" evidence="1">
    <location>
        <begin position="189"/>
        <end position="211"/>
    </location>
</feature>
<evidence type="ECO:0000313" key="2">
    <source>
        <dbReference type="EMBL" id="MBP2025862.1"/>
    </source>
</evidence>
<feature type="transmembrane region" description="Helical" evidence="1">
    <location>
        <begin position="118"/>
        <end position="140"/>
    </location>
</feature>
<keyword evidence="1" id="KW-0812">Transmembrane</keyword>
<dbReference type="RefSeq" id="WP_210061482.1">
    <property type="nucleotide sequence ID" value="NZ_JAGGLJ010000014.1"/>
</dbReference>
<sequence length="216" mass="24416">MLKSLLKKDLNIIKKTSSYRKNLIFIIVFIIVFSFIIGKEATGIMASVMLLSIPFGIHSEDERSGFLQYYKTLPIKESVLVKEKFLLNGIFSLIGLVFSLLIYLVMNIFGKSISAEDVFGLILSIIIMHSMYSIYIPLIYKYSPQKAPIMIFILVIIIIFLGVLIAKLFKLFGLNIENTLESISEIKVVIGSLLIALTINLVSYFSAIKVLKNKDF</sequence>
<comment type="caution">
    <text evidence="2">The sequence shown here is derived from an EMBL/GenBank/DDBJ whole genome shotgun (WGS) entry which is preliminary data.</text>
</comment>